<sequence length="267" mass="26934">MPSWLTTAALYVSAFATAAVFATACDPSYGITTFRCDPSSPDCPTKYGTGTYVCCSDDPAALDLSDPDMAALPNYGGGSGIPLFAAANNNLSSSGFCIDTGQVPPGAGIEEPGAGLGCPLPCNPTWDSADISAVCGAGTSCCASVEIEEADCGFDPSLGDAGCWRPVTGGDIEGLGGIDVSDWSASDHVTHQDPGGGGCQEFVTAQAAAISGAGLSSQKALFACFRQLSVADQRGFCQGAMDCPLANPAYRDACEQKNDEQGLTGCG</sequence>
<comment type="caution">
    <text evidence="2">The sequence shown here is derived from an EMBL/GenBank/DDBJ whole genome shotgun (WGS) entry which is preliminary data.</text>
</comment>
<feature type="signal peptide" evidence="1">
    <location>
        <begin position="1"/>
        <end position="24"/>
    </location>
</feature>
<evidence type="ECO:0000313" key="3">
    <source>
        <dbReference type="Proteomes" id="UP000237968"/>
    </source>
</evidence>
<name>A0A2S9XDH1_9BACT</name>
<dbReference type="AlphaFoldDB" id="A0A2S9XDH1"/>
<evidence type="ECO:0000313" key="2">
    <source>
        <dbReference type="EMBL" id="PRP90909.1"/>
    </source>
</evidence>
<accession>A0A2S9XDH1</accession>
<keyword evidence="3" id="KW-1185">Reference proteome</keyword>
<dbReference type="EMBL" id="PVNK01000263">
    <property type="protein sequence ID" value="PRP90909.1"/>
    <property type="molecule type" value="Genomic_DNA"/>
</dbReference>
<proteinExistence type="predicted"/>
<feature type="chain" id="PRO_5015480044" evidence="1">
    <location>
        <begin position="25"/>
        <end position="267"/>
    </location>
</feature>
<organism evidence="2 3">
    <name type="scientific">Enhygromyxa salina</name>
    <dbReference type="NCBI Taxonomy" id="215803"/>
    <lineage>
        <taxon>Bacteria</taxon>
        <taxon>Pseudomonadati</taxon>
        <taxon>Myxococcota</taxon>
        <taxon>Polyangia</taxon>
        <taxon>Nannocystales</taxon>
        <taxon>Nannocystaceae</taxon>
        <taxon>Enhygromyxa</taxon>
    </lineage>
</organism>
<dbReference type="Proteomes" id="UP000237968">
    <property type="component" value="Unassembled WGS sequence"/>
</dbReference>
<gene>
    <name evidence="2" type="ORF">ENSA5_59840</name>
</gene>
<dbReference type="OrthoDB" id="5504530at2"/>
<protein>
    <submittedName>
        <fullName evidence="2">Uncharacterized protein</fullName>
    </submittedName>
</protein>
<dbReference type="RefSeq" id="WP_106395169.1">
    <property type="nucleotide sequence ID" value="NZ_PVNK01000263.1"/>
</dbReference>
<keyword evidence="1" id="KW-0732">Signal</keyword>
<reference evidence="2 3" key="1">
    <citation type="submission" date="2018-03" db="EMBL/GenBank/DDBJ databases">
        <title>Draft Genome Sequences of the Obligatory Marine Myxobacteria Enhygromyxa salina SWB005.</title>
        <authorList>
            <person name="Poehlein A."/>
            <person name="Moghaddam J.A."/>
            <person name="Harms H."/>
            <person name="Alanjari M."/>
            <person name="Koenig G.M."/>
            <person name="Daniel R."/>
            <person name="Schaeberle T.F."/>
        </authorList>
    </citation>
    <scope>NUCLEOTIDE SEQUENCE [LARGE SCALE GENOMIC DNA]</scope>
    <source>
        <strain evidence="2 3">SWB005</strain>
    </source>
</reference>
<evidence type="ECO:0000256" key="1">
    <source>
        <dbReference type="SAM" id="SignalP"/>
    </source>
</evidence>